<evidence type="ECO:0000259" key="2">
    <source>
        <dbReference type="PROSITE" id="PS51746"/>
    </source>
</evidence>
<proteinExistence type="predicted"/>
<evidence type="ECO:0000256" key="1">
    <source>
        <dbReference type="SAM" id="Coils"/>
    </source>
</evidence>
<dbReference type="OrthoDB" id="10264738at2759"/>
<dbReference type="GO" id="GO:0004722">
    <property type="term" value="F:protein serine/threonine phosphatase activity"/>
    <property type="evidence" value="ECO:0007669"/>
    <property type="project" value="InterPro"/>
</dbReference>
<dbReference type="PROSITE" id="PS51746">
    <property type="entry name" value="PPM_2"/>
    <property type="match status" value="1"/>
</dbReference>
<dbReference type="Pfam" id="PF00481">
    <property type="entry name" value="PP2C"/>
    <property type="match status" value="1"/>
</dbReference>
<dbReference type="PANTHER" id="PTHR47992">
    <property type="entry name" value="PROTEIN PHOSPHATASE"/>
    <property type="match status" value="1"/>
</dbReference>
<evidence type="ECO:0000313" key="3">
    <source>
        <dbReference type="EMBL" id="CAD8197740.1"/>
    </source>
</evidence>
<protein>
    <recommendedName>
        <fullName evidence="2">PPM-type phosphatase domain-containing protein</fullName>
    </recommendedName>
</protein>
<dbReference type="InterPro" id="IPR028172">
    <property type="entry name" value="FT20"/>
</dbReference>
<evidence type="ECO:0000313" key="4">
    <source>
        <dbReference type="Proteomes" id="UP000689195"/>
    </source>
</evidence>
<dbReference type="InterPro" id="IPR001932">
    <property type="entry name" value="PPM-type_phosphatase-like_dom"/>
</dbReference>
<dbReference type="FunFam" id="3.60.40.10:FF:000051">
    <property type="entry name" value="Protein phosphatase 2C-like protein"/>
    <property type="match status" value="1"/>
</dbReference>
<dbReference type="SMART" id="SM00332">
    <property type="entry name" value="PP2Cc"/>
    <property type="match status" value="1"/>
</dbReference>
<reference evidence="3" key="1">
    <citation type="submission" date="2021-01" db="EMBL/GenBank/DDBJ databases">
        <authorList>
            <consortium name="Genoscope - CEA"/>
            <person name="William W."/>
        </authorList>
    </citation>
    <scope>NUCLEOTIDE SEQUENCE</scope>
</reference>
<sequence length="486" mass="55989">MAEEISITFDEQNKIRVLDAEKYRETEQLKIESMDFIKKVLALDEVVQNLNETLEEYSKKIEIEKLRAIGERNKVETEQENRKKKLMELSNILNERKAELDRYQIELDSLQKVEQDQRILIEKLNHGSKPLQIAGRYPESADFNIKSKFFLPQIKMTEQNNVVTDKSKQLRLPQLQNHLATSDQHQIKKIEIRKSITPKYQKRQTTIYAMRTKAGCQINKAIKINQDSAIVCPKLLENIGYKLFAVSDGHGLNGHHVSNFIKQTLPKHLHNQLGDNHEDIKMQISRAFTNTNREIWNSNTDTNLSGSTTALVLIKKDIIYTANVGDSRAILCKFDQVWQILPLTRDHKPDDPEEMKTIVDAGGRVEQQKDFNWNPIGPFRVWLQYIQAPGLAMSRSFGDKVGAQAGVTAIPEIKQFALTNHNQFLIVASDGVWDYLTNEEVMSLVIPYFEKDNPEHAAEKIVKEAIQAWRRNSLVRDDITCIVIFL</sequence>
<feature type="domain" description="PPM-type phosphatase" evidence="2">
    <location>
        <begin position="207"/>
        <end position="486"/>
    </location>
</feature>
<feature type="coiled-coil region" evidence="1">
    <location>
        <begin position="40"/>
        <end position="113"/>
    </location>
</feature>
<organism evidence="3 4">
    <name type="scientific">Paramecium pentaurelia</name>
    <dbReference type="NCBI Taxonomy" id="43138"/>
    <lineage>
        <taxon>Eukaryota</taxon>
        <taxon>Sar</taxon>
        <taxon>Alveolata</taxon>
        <taxon>Ciliophora</taxon>
        <taxon>Intramacronucleata</taxon>
        <taxon>Oligohymenophorea</taxon>
        <taxon>Peniculida</taxon>
        <taxon>Parameciidae</taxon>
        <taxon>Paramecium</taxon>
    </lineage>
</organism>
<keyword evidence="4" id="KW-1185">Reference proteome</keyword>
<dbReference type="Proteomes" id="UP000689195">
    <property type="component" value="Unassembled WGS sequence"/>
</dbReference>
<keyword evidence="1" id="KW-0175">Coiled coil</keyword>
<comment type="caution">
    <text evidence="3">The sequence shown here is derived from an EMBL/GenBank/DDBJ whole genome shotgun (WGS) entry which is preliminary data.</text>
</comment>
<name>A0A8S1X9J4_9CILI</name>
<gene>
    <name evidence="3" type="ORF">PPENT_87.1.T1160089</name>
</gene>
<dbReference type="Pfam" id="PF14931">
    <property type="entry name" value="IFT20"/>
    <property type="match status" value="1"/>
</dbReference>
<dbReference type="EMBL" id="CAJJDO010000116">
    <property type="protein sequence ID" value="CAD8197740.1"/>
    <property type="molecule type" value="Genomic_DNA"/>
</dbReference>
<accession>A0A8S1X9J4</accession>
<dbReference type="CDD" id="cd00143">
    <property type="entry name" value="PP2Cc"/>
    <property type="match status" value="1"/>
</dbReference>
<dbReference type="InterPro" id="IPR015655">
    <property type="entry name" value="PP2C"/>
</dbReference>
<dbReference type="AlphaFoldDB" id="A0A8S1X9J4"/>